<evidence type="ECO:0000259" key="6">
    <source>
        <dbReference type="Pfam" id="PF25106"/>
    </source>
</evidence>
<keyword evidence="2" id="KW-0964">Secreted</keyword>
<comment type="subcellular location">
    <subcellularLocation>
        <location evidence="1">Secreted</location>
    </subcellularLocation>
</comment>
<dbReference type="GO" id="GO:0032991">
    <property type="term" value="C:protein-containing complex"/>
    <property type="evidence" value="ECO:0007669"/>
    <property type="project" value="UniProtKB-ARBA"/>
</dbReference>
<accession>A0A087U6Q6</accession>
<feature type="non-terminal residue" evidence="7">
    <location>
        <position position="274"/>
    </location>
</feature>
<dbReference type="PANTHER" id="PTHR14905">
    <property type="entry name" value="NG37"/>
    <property type="match status" value="1"/>
</dbReference>
<feature type="domain" description="Hemicentin-1-like von Willebrand factor A" evidence="6">
    <location>
        <begin position="1"/>
        <end position="151"/>
    </location>
</feature>
<dbReference type="InterPro" id="IPR036465">
    <property type="entry name" value="vWFA_dom_sf"/>
</dbReference>
<keyword evidence="3" id="KW-0732">Signal</keyword>
<dbReference type="InterPro" id="IPR056475">
    <property type="entry name" value="GBD_Hemicentin/VWA7"/>
</dbReference>
<evidence type="ECO:0000259" key="5">
    <source>
        <dbReference type="Pfam" id="PF23560"/>
    </source>
</evidence>
<evidence type="ECO:0000256" key="4">
    <source>
        <dbReference type="ARBA" id="ARBA00023180"/>
    </source>
</evidence>
<feature type="domain" description="Hemicentin/VWA7 galactose-binding" evidence="5">
    <location>
        <begin position="169"/>
        <end position="264"/>
    </location>
</feature>
<proteinExistence type="predicted"/>
<dbReference type="Proteomes" id="UP000054359">
    <property type="component" value="Unassembled WGS sequence"/>
</dbReference>
<dbReference type="EMBL" id="KK118472">
    <property type="protein sequence ID" value="KFM73045.1"/>
    <property type="molecule type" value="Genomic_DNA"/>
</dbReference>
<gene>
    <name evidence="7" type="ORF">X975_06297</name>
</gene>
<sequence>MYDDLVQVIEGAARILSTILARREKAIYNYVLVPFHDPDIGPVTVTTDPDLFQRQLKELYVQGGGDCPEMSVGAIKLALEVCLPNSHIYVFTDARAKDYYLLNDVLKLIQRKQSQVVFVMTGDCGNHSHPGYQAYERIASTSSGQVFHLMKSDVDEVLNFVRVSLQARKVNLFAIDRHAGDMREFEFDVDGSLREFTISVSGENPVITIINSKGEVVDQRKGLLDLLNHKNISIVNIKDPEPGRWKIRVNSEGSHTIRATGLSNMDFVHGFSRQ</sequence>
<keyword evidence="8" id="KW-1185">Reference proteome</keyword>
<name>A0A087U6Q6_STEMI</name>
<evidence type="ECO:0000256" key="2">
    <source>
        <dbReference type="ARBA" id="ARBA00022525"/>
    </source>
</evidence>
<dbReference type="GO" id="GO:0005576">
    <property type="term" value="C:extracellular region"/>
    <property type="evidence" value="ECO:0007669"/>
    <property type="project" value="UniProtKB-SubCell"/>
</dbReference>
<dbReference type="Pfam" id="PF25106">
    <property type="entry name" value="VWA_4"/>
    <property type="match status" value="1"/>
</dbReference>
<dbReference type="Gene3D" id="3.40.50.410">
    <property type="entry name" value="von Willebrand factor, type A domain"/>
    <property type="match status" value="1"/>
</dbReference>
<dbReference type="InterPro" id="IPR056861">
    <property type="entry name" value="HMCN1-like_VWA"/>
</dbReference>
<evidence type="ECO:0000313" key="8">
    <source>
        <dbReference type="Proteomes" id="UP000054359"/>
    </source>
</evidence>
<protein>
    <submittedName>
        <fullName evidence="7">Hemicentin-1</fullName>
    </submittedName>
</protein>
<dbReference type="OrthoDB" id="6500442at2759"/>
<evidence type="ECO:0000313" key="7">
    <source>
        <dbReference type="EMBL" id="KFM73045.1"/>
    </source>
</evidence>
<evidence type="ECO:0000256" key="3">
    <source>
        <dbReference type="ARBA" id="ARBA00022729"/>
    </source>
</evidence>
<dbReference type="Pfam" id="PF23560">
    <property type="entry name" value="GBD_Hemicentin"/>
    <property type="match status" value="1"/>
</dbReference>
<evidence type="ECO:0000256" key="1">
    <source>
        <dbReference type="ARBA" id="ARBA00004613"/>
    </source>
</evidence>
<dbReference type="STRING" id="407821.A0A087U6Q6"/>
<dbReference type="OMA" id="PENAMSG"/>
<reference evidence="7 8" key="1">
    <citation type="submission" date="2013-11" db="EMBL/GenBank/DDBJ databases">
        <title>Genome sequencing of Stegodyphus mimosarum.</title>
        <authorList>
            <person name="Bechsgaard J."/>
        </authorList>
    </citation>
    <scope>NUCLEOTIDE SEQUENCE [LARGE SCALE GENOMIC DNA]</scope>
</reference>
<dbReference type="AlphaFoldDB" id="A0A087U6Q6"/>
<organism evidence="7 8">
    <name type="scientific">Stegodyphus mimosarum</name>
    <name type="common">African social velvet spider</name>
    <dbReference type="NCBI Taxonomy" id="407821"/>
    <lineage>
        <taxon>Eukaryota</taxon>
        <taxon>Metazoa</taxon>
        <taxon>Ecdysozoa</taxon>
        <taxon>Arthropoda</taxon>
        <taxon>Chelicerata</taxon>
        <taxon>Arachnida</taxon>
        <taxon>Araneae</taxon>
        <taxon>Araneomorphae</taxon>
        <taxon>Entelegynae</taxon>
        <taxon>Eresoidea</taxon>
        <taxon>Eresidae</taxon>
        <taxon>Stegodyphus</taxon>
    </lineage>
</organism>
<dbReference type="InterPro" id="IPR052577">
    <property type="entry name" value="VWA7"/>
</dbReference>
<dbReference type="SUPFAM" id="SSF53300">
    <property type="entry name" value="vWA-like"/>
    <property type="match status" value="1"/>
</dbReference>
<dbReference type="PANTHER" id="PTHR14905:SF7">
    <property type="entry name" value="VON WILLEBRAND FACTOR A DOMAIN-CONTAINING PROTEIN 7"/>
    <property type="match status" value="1"/>
</dbReference>
<keyword evidence="4" id="KW-0325">Glycoprotein</keyword>